<keyword evidence="5" id="KW-0378">Hydrolase</keyword>
<dbReference type="InterPro" id="IPR001431">
    <property type="entry name" value="Pept_M16_Zn_BS"/>
</dbReference>
<dbReference type="InterPro" id="IPR011765">
    <property type="entry name" value="Pept_M16_N"/>
</dbReference>
<evidence type="ECO:0000256" key="1">
    <source>
        <dbReference type="ARBA" id="ARBA00001947"/>
    </source>
</evidence>
<dbReference type="InterPro" id="IPR011249">
    <property type="entry name" value="Metalloenz_LuxS/M16"/>
</dbReference>
<feature type="chain" id="PRO_5016828513" evidence="8">
    <location>
        <begin position="19"/>
        <end position="117"/>
    </location>
</feature>
<dbReference type="Pfam" id="PF00675">
    <property type="entry name" value="Peptidase_M16"/>
    <property type="match status" value="1"/>
</dbReference>
<dbReference type="Gene3D" id="3.30.830.10">
    <property type="entry name" value="Metalloenzyme, LuxS/M16 peptidase-like"/>
    <property type="match status" value="1"/>
</dbReference>
<dbReference type="PROSITE" id="PS00143">
    <property type="entry name" value="INSULINASE"/>
    <property type="match status" value="1"/>
</dbReference>
<dbReference type="EMBL" id="UFVQ01000003">
    <property type="protein sequence ID" value="STD14573.1"/>
    <property type="molecule type" value="Genomic_DNA"/>
</dbReference>
<evidence type="ECO:0000256" key="2">
    <source>
        <dbReference type="ARBA" id="ARBA00007261"/>
    </source>
</evidence>
<protein>
    <submittedName>
        <fullName evidence="10">Protease3</fullName>
    </submittedName>
</protein>
<sequence length="117" mass="13115">MKKFFISVSLFCMLHAMAQKFDTQKVTDSQGYTYETVKNDQTGVRVYTLKNGLKVYLAKNDDAPRIQTYIPVRTGSNNDPGDNTGLAHYLEHMVFKGTSHLGTQDWGKGKSTFAADL</sequence>
<accession>A0A376EVU2</accession>
<dbReference type="GO" id="GO:0046872">
    <property type="term" value="F:metal ion binding"/>
    <property type="evidence" value="ECO:0007669"/>
    <property type="project" value="UniProtKB-KW"/>
</dbReference>
<evidence type="ECO:0000256" key="4">
    <source>
        <dbReference type="ARBA" id="ARBA00022723"/>
    </source>
</evidence>
<dbReference type="GO" id="GO:0006508">
    <property type="term" value="P:proteolysis"/>
    <property type="evidence" value="ECO:0007669"/>
    <property type="project" value="UniProtKB-KW"/>
</dbReference>
<evidence type="ECO:0000313" key="10">
    <source>
        <dbReference type="EMBL" id="STD14573.1"/>
    </source>
</evidence>
<evidence type="ECO:0000259" key="9">
    <source>
        <dbReference type="Pfam" id="PF00675"/>
    </source>
</evidence>
<dbReference type="Proteomes" id="UP000255224">
    <property type="component" value="Unassembled WGS sequence"/>
</dbReference>
<reference evidence="10 11" key="1">
    <citation type="submission" date="2018-06" db="EMBL/GenBank/DDBJ databases">
        <authorList>
            <consortium name="Pathogen Informatics"/>
            <person name="Doyle S."/>
        </authorList>
    </citation>
    <scope>NUCLEOTIDE SEQUENCE [LARGE SCALE GENOMIC DNA]</scope>
    <source>
        <strain evidence="10 11">NCTC13533</strain>
    </source>
</reference>
<evidence type="ECO:0000256" key="8">
    <source>
        <dbReference type="SAM" id="SignalP"/>
    </source>
</evidence>
<feature type="domain" description="Peptidase M16 N-terminal" evidence="9">
    <location>
        <begin position="56"/>
        <end position="100"/>
    </location>
</feature>
<dbReference type="GO" id="GO:0004222">
    <property type="term" value="F:metalloendopeptidase activity"/>
    <property type="evidence" value="ECO:0007669"/>
    <property type="project" value="InterPro"/>
</dbReference>
<keyword evidence="4" id="KW-0479">Metal-binding</keyword>
<comment type="cofactor">
    <cofactor evidence="1">
        <name>Zn(2+)</name>
        <dbReference type="ChEBI" id="CHEBI:29105"/>
    </cofactor>
</comment>
<comment type="similarity">
    <text evidence="2">Belongs to the peptidase M16 family.</text>
</comment>
<keyword evidence="8" id="KW-0732">Signal</keyword>
<feature type="signal peptide" evidence="8">
    <location>
        <begin position="1"/>
        <end position="18"/>
    </location>
</feature>
<evidence type="ECO:0000256" key="3">
    <source>
        <dbReference type="ARBA" id="ARBA00022670"/>
    </source>
</evidence>
<proteinExistence type="inferred from homology"/>
<keyword evidence="6" id="KW-0862">Zinc</keyword>
<dbReference type="AlphaFoldDB" id="A0A376EVU2"/>
<keyword evidence="7" id="KW-0482">Metalloprotease</keyword>
<evidence type="ECO:0000256" key="5">
    <source>
        <dbReference type="ARBA" id="ARBA00022801"/>
    </source>
</evidence>
<dbReference type="SUPFAM" id="SSF63411">
    <property type="entry name" value="LuxS/MPP-like metallohydrolase"/>
    <property type="match status" value="1"/>
</dbReference>
<evidence type="ECO:0000313" key="11">
    <source>
        <dbReference type="Proteomes" id="UP000255224"/>
    </source>
</evidence>
<name>A0A376EVU2_CHRCU</name>
<dbReference type="InterPro" id="IPR050626">
    <property type="entry name" value="Peptidase_M16"/>
</dbReference>
<dbReference type="PANTHER" id="PTHR43690:SF17">
    <property type="entry name" value="PROTEIN YHJJ"/>
    <property type="match status" value="1"/>
</dbReference>
<gene>
    <name evidence="10" type="ORF">NCTC13533_05620</name>
</gene>
<evidence type="ECO:0000256" key="7">
    <source>
        <dbReference type="ARBA" id="ARBA00023049"/>
    </source>
</evidence>
<evidence type="ECO:0000256" key="6">
    <source>
        <dbReference type="ARBA" id="ARBA00022833"/>
    </source>
</evidence>
<organism evidence="10 11">
    <name type="scientific">Chryseobacterium carnipullorum</name>
    <dbReference type="NCBI Taxonomy" id="1124835"/>
    <lineage>
        <taxon>Bacteria</taxon>
        <taxon>Pseudomonadati</taxon>
        <taxon>Bacteroidota</taxon>
        <taxon>Flavobacteriia</taxon>
        <taxon>Flavobacteriales</taxon>
        <taxon>Weeksellaceae</taxon>
        <taxon>Chryseobacterium group</taxon>
        <taxon>Chryseobacterium</taxon>
    </lineage>
</organism>
<dbReference type="PANTHER" id="PTHR43690">
    <property type="entry name" value="NARDILYSIN"/>
    <property type="match status" value="1"/>
</dbReference>
<keyword evidence="3 10" id="KW-0645">Protease</keyword>